<accession>A0A1Q2HSW2</accession>
<dbReference type="EMBL" id="CP019633">
    <property type="protein sequence ID" value="AQQ10480.1"/>
    <property type="molecule type" value="Genomic_DNA"/>
</dbReference>
<gene>
    <name evidence="1" type="ORF">L21SP3_02313</name>
</gene>
<name>A0A1Q2HSW2_9BACT</name>
<reference evidence="2" key="1">
    <citation type="submission" date="2017-02" db="EMBL/GenBank/DDBJ databases">
        <title>Comparative genomics and description of representatives of a novel lineage of planctomycetes thriving in anoxic sediments.</title>
        <authorList>
            <person name="Spring S."/>
            <person name="Bunk B."/>
            <person name="Sproer C."/>
            <person name="Klenk H.-P."/>
        </authorList>
    </citation>
    <scope>NUCLEOTIDE SEQUENCE [LARGE SCALE GENOMIC DNA]</scope>
    <source>
        <strain evidence="2">L21-RPul-D3</strain>
    </source>
</reference>
<proteinExistence type="predicted"/>
<evidence type="ECO:0000313" key="1">
    <source>
        <dbReference type="EMBL" id="AQQ10480.1"/>
    </source>
</evidence>
<dbReference type="STRING" id="1940790.L21SP3_02313"/>
<evidence type="ECO:0000313" key="2">
    <source>
        <dbReference type="Proteomes" id="UP000188273"/>
    </source>
</evidence>
<dbReference type="KEGG" id="pbu:L21SP3_02313"/>
<keyword evidence="2" id="KW-1185">Reference proteome</keyword>
<dbReference type="AlphaFoldDB" id="A0A1Q2HSW2"/>
<dbReference type="RefSeq" id="WP_077541724.1">
    <property type="nucleotide sequence ID" value="NZ_CP019633.1"/>
</dbReference>
<organism evidence="1 2">
    <name type="scientific">Sedimentisphaera cyanobacteriorum</name>
    <dbReference type="NCBI Taxonomy" id="1940790"/>
    <lineage>
        <taxon>Bacteria</taxon>
        <taxon>Pseudomonadati</taxon>
        <taxon>Planctomycetota</taxon>
        <taxon>Phycisphaerae</taxon>
        <taxon>Sedimentisphaerales</taxon>
        <taxon>Sedimentisphaeraceae</taxon>
        <taxon>Sedimentisphaera</taxon>
    </lineage>
</organism>
<protein>
    <submittedName>
        <fullName evidence="1">Uncharacterized protein</fullName>
    </submittedName>
</protein>
<dbReference type="Proteomes" id="UP000188273">
    <property type="component" value="Chromosome"/>
</dbReference>
<sequence>MKDDKKELREKLESFFSNQSEKREYSNITKIIESEIMESDILNMEESSFPDNWGWLSNQIVGKEDWLSRS</sequence>